<proteinExistence type="predicted"/>
<dbReference type="Gene3D" id="1.10.150.320">
    <property type="entry name" value="Photosystem II 12 kDa extrinsic protein"/>
    <property type="match status" value="1"/>
</dbReference>
<accession>A0A7K3W5Z1</accession>
<feature type="compositionally biased region" description="Low complexity" evidence="1">
    <location>
        <begin position="124"/>
        <end position="134"/>
    </location>
</feature>
<comment type="caution">
    <text evidence="4">The sequence shown here is derived from an EMBL/GenBank/DDBJ whole genome shotgun (WGS) entry which is preliminary data.</text>
</comment>
<dbReference type="EMBL" id="JAAGWF010000027">
    <property type="protein sequence ID" value="NEK60276.1"/>
    <property type="molecule type" value="Genomic_DNA"/>
</dbReference>
<dbReference type="Proteomes" id="UP000470246">
    <property type="component" value="Unassembled WGS sequence"/>
</dbReference>
<feature type="domain" description="Helix-hairpin-helix DNA-binding motif class 1" evidence="3">
    <location>
        <begin position="256"/>
        <end position="275"/>
    </location>
</feature>
<dbReference type="PANTHER" id="PTHR21180:SF32">
    <property type="entry name" value="ENDONUCLEASE_EXONUCLEASE_PHOSPHATASE FAMILY DOMAIN-CONTAINING PROTEIN 1"/>
    <property type="match status" value="1"/>
</dbReference>
<dbReference type="AlphaFoldDB" id="A0A7K3W5Z1"/>
<keyword evidence="2" id="KW-0812">Transmembrane</keyword>
<dbReference type="InterPro" id="IPR003583">
    <property type="entry name" value="Hlx-hairpin-Hlx_DNA-bd_motif"/>
</dbReference>
<dbReference type="Pfam" id="PF12836">
    <property type="entry name" value="HHH_3"/>
    <property type="match status" value="1"/>
</dbReference>
<dbReference type="SUPFAM" id="SSF47781">
    <property type="entry name" value="RuvA domain 2-like"/>
    <property type="match status" value="1"/>
</dbReference>
<gene>
    <name evidence="4" type="ORF">GCU56_20680</name>
</gene>
<dbReference type="GO" id="GO:0003677">
    <property type="term" value="F:DNA binding"/>
    <property type="evidence" value="ECO:0007669"/>
    <property type="project" value="InterPro"/>
</dbReference>
<dbReference type="SMART" id="SM00278">
    <property type="entry name" value="HhH1"/>
    <property type="match status" value="2"/>
</dbReference>
<dbReference type="InterPro" id="IPR051675">
    <property type="entry name" value="Endo/Exo/Phosphatase_dom_1"/>
</dbReference>
<keyword evidence="5" id="KW-1185">Reference proteome</keyword>
<feature type="region of interest" description="Disordered" evidence="1">
    <location>
        <begin position="24"/>
        <end position="63"/>
    </location>
</feature>
<dbReference type="GO" id="GO:0015627">
    <property type="term" value="C:type II protein secretion system complex"/>
    <property type="evidence" value="ECO:0007669"/>
    <property type="project" value="TreeGrafter"/>
</dbReference>
<dbReference type="Gene3D" id="3.10.560.10">
    <property type="entry name" value="Outer membrane lipoprotein wza domain like"/>
    <property type="match status" value="1"/>
</dbReference>
<reference evidence="4 5" key="1">
    <citation type="submission" date="2020-02" db="EMBL/GenBank/DDBJ databases">
        <title>Geodermatophilus sabuli CPCC 205279 I12A-02694.</title>
        <authorList>
            <person name="Jiang Z."/>
        </authorList>
    </citation>
    <scope>NUCLEOTIDE SEQUENCE [LARGE SCALE GENOMIC DNA]</scope>
    <source>
        <strain evidence="4 5">I12A-02694</strain>
    </source>
</reference>
<sequence>MRLLSRAGDDADLIRARLRALLQEGGPPAGWVPDDGAPDRPGGEVEPDEAEDPDGGLPGGIGRHRAPGAAVRLDPGRRGAWALWAAGLIAAVLVAVLTWVDRPQVQPAPDAPARQSTPAPPGTAPATPSVGAVPGTSTPVVVSVVGLVARPGLVTLPGGSRVADAVASAGGLLPEADPASVNLAAVVTDGQQIAVGVPGAAPVAGSTPATGAAATGPVDLNAATAADLDALPGIGPVLAQRIVDHRAQHGRFTTVEQLDDVAGIGPAIYADLAELVAV</sequence>
<evidence type="ECO:0000256" key="2">
    <source>
        <dbReference type="SAM" id="Phobius"/>
    </source>
</evidence>
<name>A0A7K3W5Z1_9ACTN</name>
<evidence type="ECO:0000259" key="3">
    <source>
        <dbReference type="SMART" id="SM00278"/>
    </source>
</evidence>
<evidence type="ECO:0000313" key="5">
    <source>
        <dbReference type="Proteomes" id="UP000470246"/>
    </source>
</evidence>
<evidence type="ECO:0000313" key="4">
    <source>
        <dbReference type="EMBL" id="NEK60276.1"/>
    </source>
</evidence>
<organism evidence="4 5">
    <name type="scientific">Geodermatophilus sabuli</name>
    <dbReference type="NCBI Taxonomy" id="1564158"/>
    <lineage>
        <taxon>Bacteria</taxon>
        <taxon>Bacillati</taxon>
        <taxon>Actinomycetota</taxon>
        <taxon>Actinomycetes</taxon>
        <taxon>Geodermatophilales</taxon>
        <taxon>Geodermatophilaceae</taxon>
        <taxon>Geodermatophilus</taxon>
    </lineage>
</organism>
<keyword evidence="2" id="KW-1133">Transmembrane helix</keyword>
<protein>
    <submittedName>
        <fullName evidence="4">Competence protein ComEA</fullName>
    </submittedName>
</protein>
<feature type="transmembrane region" description="Helical" evidence="2">
    <location>
        <begin position="81"/>
        <end position="100"/>
    </location>
</feature>
<dbReference type="InterPro" id="IPR010994">
    <property type="entry name" value="RuvA_2-like"/>
</dbReference>
<dbReference type="GO" id="GO:0015628">
    <property type="term" value="P:protein secretion by the type II secretion system"/>
    <property type="evidence" value="ECO:0007669"/>
    <property type="project" value="TreeGrafter"/>
</dbReference>
<feature type="domain" description="Helix-hairpin-helix DNA-binding motif class 1" evidence="3">
    <location>
        <begin position="226"/>
        <end position="245"/>
    </location>
</feature>
<dbReference type="GO" id="GO:0006281">
    <property type="term" value="P:DNA repair"/>
    <property type="evidence" value="ECO:0007669"/>
    <property type="project" value="InterPro"/>
</dbReference>
<keyword evidence="2" id="KW-0472">Membrane</keyword>
<dbReference type="Pfam" id="PF10531">
    <property type="entry name" value="SLBB"/>
    <property type="match status" value="1"/>
</dbReference>
<feature type="compositionally biased region" description="Acidic residues" evidence="1">
    <location>
        <begin position="45"/>
        <end position="54"/>
    </location>
</feature>
<feature type="region of interest" description="Disordered" evidence="1">
    <location>
        <begin position="106"/>
        <end position="134"/>
    </location>
</feature>
<dbReference type="InterPro" id="IPR019554">
    <property type="entry name" value="Soluble_ligand-bd"/>
</dbReference>
<dbReference type="PANTHER" id="PTHR21180">
    <property type="entry name" value="ENDONUCLEASE/EXONUCLEASE/PHOSPHATASE FAMILY DOMAIN-CONTAINING PROTEIN 1"/>
    <property type="match status" value="1"/>
</dbReference>
<evidence type="ECO:0000256" key="1">
    <source>
        <dbReference type="SAM" id="MobiDB-lite"/>
    </source>
</evidence>
<dbReference type="RefSeq" id="WP_163483819.1">
    <property type="nucleotide sequence ID" value="NZ_JAAGWF010000027.1"/>
</dbReference>